<dbReference type="Proteomes" id="UP000597459">
    <property type="component" value="Unassembled WGS sequence"/>
</dbReference>
<sequence>MTARQEREIILRVAAVFRVGLGRDPEPQALAHFTHRLKSLPGGGQDEKGLAQLAEWVVASPEFRARHEGTDVLASEWGPAVFRAATGRFPVAEEYRDLRACISPSAIVAYVAARSELREDIDVFRLRYSLGAPPWDDGAYALWTLQHATLPLCSCVVRPEITVDLCLSVQPGEEAAARATLASLATNSDVGWTLYLVGSFAVLAALEWESVASCGQGRIVPILPDVASLCPGEAPFFGWLEAGDRLADGALSRIVDALAAHPQAVFLFADDDRIDAMGDRGDARLHSGWSMDQLLVGEATDGFCLFSRTRLDELRQEDWLSVASEGDMAAKRLRLALAVTEEIAPERIVHFPGVACHRASDRRGLGTEQEMHLVRRYLASHRPELRLEQARLVGGRAEHPRVIYPLPTRRPHVSIIVPTRDRAEYLRTCLQDVLHETAWEELDVLVLDNGSREDEMLRLLDDVARDPRVRVLTCDEPFNWSRLNNAGVAATRGELVLLLNDDVAIRHPDWLEEMVRQALRPGVGIVGARLLYPDDTIQHAGVALSEDGAAHLLRGAAADDAGYLGQLARQRDLMAVTGACLMVHRDALEQVGGLDEELEVACNDIDLCLRVIAAGRRVVWTPFATLTHVDGGTRGTTQTPETIVRHWRETARLVGRWGAWMRRDAVVSPFLRVTEHSLLLRENE</sequence>
<dbReference type="InterPro" id="IPR029044">
    <property type="entry name" value="Nucleotide-diphossugar_trans"/>
</dbReference>
<dbReference type="AlphaFoldDB" id="A0A967BC78"/>
<protein>
    <submittedName>
        <fullName evidence="2">Glycosyltransferase</fullName>
    </submittedName>
</protein>
<evidence type="ECO:0000259" key="1">
    <source>
        <dbReference type="Pfam" id="PF00535"/>
    </source>
</evidence>
<dbReference type="PANTHER" id="PTHR43179">
    <property type="entry name" value="RHAMNOSYLTRANSFERASE WBBL"/>
    <property type="match status" value="1"/>
</dbReference>
<evidence type="ECO:0000313" key="3">
    <source>
        <dbReference type="Proteomes" id="UP000597459"/>
    </source>
</evidence>
<gene>
    <name evidence="2" type="ORF">GOB87_10400</name>
</gene>
<dbReference type="CDD" id="cd04186">
    <property type="entry name" value="GT_2_like_c"/>
    <property type="match status" value="1"/>
</dbReference>
<dbReference type="InterPro" id="IPR001173">
    <property type="entry name" value="Glyco_trans_2-like"/>
</dbReference>
<organism evidence="2 3">
    <name type="scientific">Acetobacter estunensis</name>
    <dbReference type="NCBI Taxonomy" id="104097"/>
    <lineage>
        <taxon>Bacteria</taxon>
        <taxon>Pseudomonadati</taxon>
        <taxon>Pseudomonadota</taxon>
        <taxon>Alphaproteobacteria</taxon>
        <taxon>Acetobacterales</taxon>
        <taxon>Acetobacteraceae</taxon>
        <taxon>Acetobacter</taxon>
    </lineage>
</organism>
<keyword evidence="3" id="KW-1185">Reference proteome</keyword>
<dbReference type="SUPFAM" id="SSF53448">
    <property type="entry name" value="Nucleotide-diphospho-sugar transferases"/>
    <property type="match status" value="1"/>
</dbReference>
<feature type="domain" description="Glycosyltransferase 2-like" evidence="1">
    <location>
        <begin position="414"/>
        <end position="591"/>
    </location>
</feature>
<name>A0A967BC78_9PROT</name>
<dbReference type="Gene3D" id="3.90.550.10">
    <property type="entry name" value="Spore Coat Polysaccharide Biosynthesis Protein SpsA, Chain A"/>
    <property type="match status" value="1"/>
</dbReference>
<dbReference type="Pfam" id="PF00535">
    <property type="entry name" value="Glycos_transf_2"/>
    <property type="match status" value="1"/>
</dbReference>
<evidence type="ECO:0000313" key="2">
    <source>
        <dbReference type="EMBL" id="NHO54363.1"/>
    </source>
</evidence>
<dbReference type="PANTHER" id="PTHR43179:SF7">
    <property type="entry name" value="RHAMNOSYLTRANSFERASE WBBL"/>
    <property type="match status" value="1"/>
</dbReference>
<comment type="caution">
    <text evidence="2">The sequence shown here is derived from an EMBL/GenBank/DDBJ whole genome shotgun (WGS) entry which is preliminary data.</text>
</comment>
<accession>A0A967BC78</accession>
<proteinExistence type="predicted"/>
<dbReference type="RefSeq" id="WP_166316332.1">
    <property type="nucleotide sequence ID" value="NZ_WOTH01000021.1"/>
</dbReference>
<dbReference type="EMBL" id="WOTH01000021">
    <property type="protein sequence ID" value="NHO54363.1"/>
    <property type="molecule type" value="Genomic_DNA"/>
</dbReference>
<reference evidence="2" key="1">
    <citation type="submission" date="2019-11" db="EMBL/GenBank/DDBJ databases">
        <title>Description of new Acetobacter species.</title>
        <authorList>
            <person name="Cleenwerck I."/>
            <person name="Sombolestani A.S."/>
        </authorList>
    </citation>
    <scope>NUCLEOTIDE SEQUENCE</scope>
    <source>
        <strain evidence="2">LMG 1626</strain>
    </source>
</reference>